<name>A0A0E9REW9_ANGAN</name>
<sequence>MENWDPFVFGPALAMERVPAPPCFKVKFSSANLVP</sequence>
<proteinExistence type="predicted"/>
<dbReference type="EMBL" id="GBXM01081250">
    <property type="protein sequence ID" value="JAH27327.1"/>
    <property type="molecule type" value="Transcribed_RNA"/>
</dbReference>
<accession>A0A0E9REW9</accession>
<organism evidence="1">
    <name type="scientific">Anguilla anguilla</name>
    <name type="common">European freshwater eel</name>
    <name type="synonym">Muraena anguilla</name>
    <dbReference type="NCBI Taxonomy" id="7936"/>
    <lineage>
        <taxon>Eukaryota</taxon>
        <taxon>Metazoa</taxon>
        <taxon>Chordata</taxon>
        <taxon>Craniata</taxon>
        <taxon>Vertebrata</taxon>
        <taxon>Euteleostomi</taxon>
        <taxon>Actinopterygii</taxon>
        <taxon>Neopterygii</taxon>
        <taxon>Teleostei</taxon>
        <taxon>Anguilliformes</taxon>
        <taxon>Anguillidae</taxon>
        <taxon>Anguilla</taxon>
    </lineage>
</organism>
<evidence type="ECO:0000313" key="1">
    <source>
        <dbReference type="EMBL" id="JAH27327.1"/>
    </source>
</evidence>
<dbReference type="AlphaFoldDB" id="A0A0E9REW9"/>
<reference evidence="1" key="2">
    <citation type="journal article" date="2015" name="Fish Shellfish Immunol.">
        <title>Early steps in the European eel (Anguilla anguilla)-Vibrio vulnificus interaction in the gills: Role of the RtxA13 toxin.</title>
        <authorList>
            <person name="Callol A."/>
            <person name="Pajuelo D."/>
            <person name="Ebbesson L."/>
            <person name="Teles M."/>
            <person name="MacKenzie S."/>
            <person name="Amaro C."/>
        </authorList>
    </citation>
    <scope>NUCLEOTIDE SEQUENCE</scope>
</reference>
<protein>
    <submittedName>
        <fullName evidence="1">Uncharacterized protein</fullName>
    </submittedName>
</protein>
<reference evidence="1" key="1">
    <citation type="submission" date="2014-11" db="EMBL/GenBank/DDBJ databases">
        <authorList>
            <person name="Amaro Gonzalez C."/>
        </authorList>
    </citation>
    <scope>NUCLEOTIDE SEQUENCE</scope>
</reference>